<reference evidence="1" key="2">
    <citation type="submission" date="2023-04" db="EMBL/GenBank/DDBJ databases">
        <authorList>
            <person name="Bu L."/>
            <person name="Lu L."/>
            <person name="Laidemitt M.R."/>
            <person name="Zhang S.M."/>
            <person name="Mutuku M."/>
            <person name="Mkoji G."/>
            <person name="Steinauer M."/>
            <person name="Loker E.S."/>
        </authorList>
    </citation>
    <scope>NUCLEOTIDE SEQUENCE</scope>
    <source>
        <strain evidence="1">KasaAsao</strain>
        <tissue evidence="1">Whole Snail</tissue>
    </source>
</reference>
<dbReference type="AlphaFoldDB" id="A0AAD8F3X5"/>
<accession>A0AAD8F3X5</accession>
<organism evidence="1 2">
    <name type="scientific">Biomphalaria pfeifferi</name>
    <name type="common">Bloodfluke planorb</name>
    <name type="synonym">Freshwater snail</name>
    <dbReference type="NCBI Taxonomy" id="112525"/>
    <lineage>
        <taxon>Eukaryota</taxon>
        <taxon>Metazoa</taxon>
        <taxon>Spiralia</taxon>
        <taxon>Lophotrochozoa</taxon>
        <taxon>Mollusca</taxon>
        <taxon>Gastropoda</taxon>
        <taxon>Heterobranchia</taxon>
        <taxon>Euthyneura</taxon>
        <taxon>Panpulmonata</taxon>
        <taxon>Hygrophila</taxon>
        <taxon>Lymnaeoidea</taxon>
        <taxon>Planorbidae</taxon>
        <taxon>Biomphalaria</taxon>
    </lineage>
</organism>
<sequence length="71" mass="8085">MKGKGWGLCRGALCTCESSANKMTDRNDIRNMDAIVSTRLGERWGWMPARLLRSWGEEGIEMKRGRWLGTP</sequence>
<proteinExistence type="predicted"/>
<gene>
    <name evidence="1" type="ORF">Bpfe_020098</name>
</gene>
<keyword evidence="2" id="KW-1185">Reference proteome</keyword>
<reference evidence="1" key="1">
    <citation type="journal article" date="2023" name="PLoS Negl. Trop. Dis.">
        <title>A genome sequence for Biomphalaria pfeifferi, the major vector snail for the human-infecting parasite Schistosoma mansoni.</title>
        <authorList>
            <person name="Bu L."/>
            <person name="Lu L."/>
            <person name="Laidemitt M.R."/>
            <person name="Zhang S.M."/>
            <person name="Mutuku M."/>
            <person name="Mkoji G."/>
            <person name="Steinauer M."/>
            <person name="Loker E.S."/>
        </authorList>
    </citation>
    <scope>NUCLEOTIDE SEQUENCE</scope>
    <source>
        <strain evidence="1">KasaAsao</strain>
    </source>
</reference>
<dbReference type="Proteomes" id="UP001233172">
    <property type="component" value="Unassembled WGS sequence"/>
</dbReference>
<evidence type="ECO:0000313" key="2">
    <source>
        <dbReference type="Proteomes" id="UP001233172"/>
    </source>
</evidence>
<comment type="caution">
    <text evidence="1">The sequence shown here is derived from an EMBL/GenBank/DDBJ whole genome shotgun (WGS) entry which is preliminary data.</text>
</comment>
<evidence type="ECO:0000313" key="1">
    <source>
        <dbReference type="EMBL" id="KAK0050405.1"/>
    </source>
</evidence>
<protein>
    <submittedName>
        <fullName evidence="1">Uncharacterized protein</fullName>
    </submittedName>
</protein>
<name>A0AAD8F3X5_BIOPF</name>
<dbReference type="EMBL" id="JASAOG010000114">
    <property type="protein sequence ID" value="KAK0050405.1"/>
    <property type="molecule type" value="Genomic_DNA"/>
</dbReference>